<comment type="caution">
    <text evidence="2">The sequence shown here is derived from an EMBL/GenBank/DDBJ whole genome shotgun (WGS) entry which is preliminary data.</text>
</comment>
<dbReference type="PANTHER" id="PTHR46033:SF8">
    <property type="entry name" value="PROTEIN MAINTENANCE OF MERISTEMS-LIKE"/>
    <property type="match status" value="1"/>
</dbReference>
<reference evidence="2 3" key="1">
    <citation type="submission" date="2019-01" db="EMBL/GenBank/DDBJ databases">
        <title>Sequencing of cultivated peanut Arachis hypogaea provides insights into genome evolution and oil improvement.</title>
        <authorList>
            <person name="Chen X."/>
        </authorList>
    </citation>
    <scope>NUCLEOTIDE SEQUENCE [LARGE SCALE GENOMIC DNA]</scope>
    <source>
        <strain evidence="3">cv. Fuhuasheng</strain>
        <tissue evidence="2">Leaves</tissue>
    </source>
</reference>
<sequence length="147" mass="17645">MDKSITHAHPKYLQLLRDFERIHKYSWVPACLVHLYKVLCRASRYDTKEIDDPLNMLFVWAWEQLPCIVPFVWWSYKVLIIPDELHEYINDVHRLTNCGMNHYILYCYLHSYITILKFDAGFISGFKVLFAVTVHSFVHYNSIILYI</sequence>
<dbReference type="Pfam" id="PF10536">
    <property type="entry name" value="PMD"/>
    <property type="match status" value="1"/>
</dbReference>
<dbReference type="EMBL" id="SDMP01000009">
    <property type="protein sequence ID" value="RYR37875.1"/>
    <property type="molecule type" value="Genomic_DNA"/>
</dbReference>
<dbReference type="InterPro" id="IPR044824">
    <property type="entry name" value="MAIN-like"/>
</dbReference>
<dbReference type="InterPro" id="IPR019557">
    <property type="entry name" value="AminoTfrase-like_pln_mobile"/>
</dbReference>
<dbReference type="GO" id="GO:0010073">
    <property type="term" value="P:meristem maintenance"/>
    <property type="evidence" value="ECO:0007669"/>
    <property type="project" value="InterPro"/>
</dbReference>
<protein>
    <recommendedName>
        <fullName evidence="1">Aminotransferase-like plant mobile domain-containing protein</fullName>
    </recommendedName>
</protein>
<evidence type="ECO:0000313" key="2">
    <source>
        <dbReference type="EMBL" id="RYR37875.1"/>
    </source>
</evidence>
<evidence type="ECO:0000313" key="3">
    <source>
        <dbReference type="Proteomes" id="UP000289738"/>
    </source>
</evidence>
<feature type="domain" description="Aminotransferase-like plant mobile" evidence="1">
    <location>
        <begin position="4"/>
        <end position="70"/>
    </location>
</feature>
<keyword evidence="3" id="KW-1185">Reference proteome</keyword>
<accession>A0A445BGR7</accession>
<proteinExistence type="predicted"/>
<gene>
    <name evidence="2" type="ORF">Ahy_A09g042787</name>
</gene>
<organism evidence="2 3">
    <name type="scientific">Arachis hypogaea</name>
    <name type="common">Peanut</name>
    <dbReference type="NCBI Taxonomy" id="3818"/>
    <lineage>
        <taxon>Eukaryota</taxon>
        <taxon>Viridiplantae</taxon>
        <taxon>Streptophyta</taxon>
        <taxon>Embryophyta</taxon>
        <taxon>Tracheophyta</taxon>
        <taxon>Spermatophyta</taxon>
        <taxon>Magnoliopsida</taxon>
        <taxon>eudicotyledons</taxon>
        <taxon>Gunneridae</taxon>
        <taxon>Pentapetalae</taxon>
        <taxon>rosids</taxon>
        <taxon>fabids</taxon>
        <taxon>Fabales</taxon>
        <taxon>Fabaceae</taxon>
        <taxon>Papilionoideae</taxon>
        <taxon>50 kb inversion clade</taxon>
        <taxon>dalbergioids sensu lato</taxon>
        <taxon>Dalbergieae</taxon>
        <taxon>Pterocarpus clade</taxon>
        <taxon>Arachis</taxon>
    </lineage>
</organism>
<dbReference type="PANTHER" id="PTHR46033">
    <property type="entry name" value="PROTEIN MAIN-LIKE 2"/>
    <property type="match status" value="1"/>
</dbReference>
<dbReference type="Proteomes" id="UP000289738">
    <property type="component" value="Chromosome A09"/>
</dbReference>
<dbReference type="AlphaFoldDB" id="A0A445BGR7"/>
<name>A0A445BGR7_ARAHY</name>
<evidence type="ECO:0000259" key="1">
    <source>
        <dbReference type="Pfam" id="PF10536"/>
    </source>
</evidence>